<dbReference type="CDD" id="cd12797">
    <property type="entry name" value="M23_peptidase"/>
    <property type="match status" value="1"/>
</dbReference>
<dbReference type="PANTHER" id="PTHR21666:SF270">
    <property type="entry name" value="MUREIN HYDROLASE ACTIVATOR ENVC"/>
    <property type="match status" value="1"/>
</dbReference>
<keyword evidence="1" id="KW-1133">Transmembrane helix</keyword>
<keyword evidence="4" id="KW-1185">Reference proteome</keyword>
<reference evidence="3" key="1">
    <citation type="submission" date="2022-05" db="EMBL/GenBank/DDBJ databases">
        <authorList>
            <person name="Park J.-S."/>
        </authorList>
    </citation>
    <scope>NUCLEOTIDE SEQUENCE</scope>
    <source>
        <strain evidence="3">2012CJ34-3</strain>
    </source>
</reference>
<organism evidence="3 4">
    <name type="scientific">Jejuia spongiicola</name>
    <dbReference type="NCBI Taxonomy" id="2942207"/>
    <lineage>
        <taxon>Bacteria</taxon>
        <taxon>Pseudomonadati</taxon>
        <taxon>Bacteroidota</taxon>
        <taxon>Flavobacteriia</taxon>
        <taxon>Flavobacteriales</taxon>
        <taxon>Flavobacteriaceae</taxon>
        <taxon>Jejuia</taxon>
    </lineage>
</organism>
<gene>
    <name evidence="3" type="ORF">M3P09_04260</name>
</gene>
<keyword evidence="1" id="KW-0472">Membrane</keyword>
<proteinExistence type="predicted"/>
<keyword evidence="1" id="KW-0812">Transmembrane</keyword>
<sequence length="240" mass="26629">MKLNTSIIYIFYLLFILMIISCADSLIGDNGKRDEDIYLNYQTKTDLELPFDEEWYVSVGGRTHLEGGHHFITRGSGQRYAYDIGKVVNGSYFSGDGGTNEDTYTFGARLNAPGDGKIIALENNIEDNVRPGTVNENINDSNLAGNYIMIDHLNGEYSFMAHFKKGSIIVSVGDTVVKGQEVGKAGNSGNSSGPHLHYHLQNTPEYLNGIGLPAQFVNYYADDRFIERGEPVKNQIVKKN</sequence>
<evidence type="ECO:0000313" key="3">
    <source>
        <dbReference type="EMBL" id="MCL6294192.1"/>
    </source>
</evidence>
<name>A0ABT0QB34_9FLAO</name>
<accession>A0ABT0QB34</accession>
<evidence type="ECO:0000256" key="1">
    <source>
        <dbReference type="SAM" id="Phobius"/>
    </source>
</evidence>
<protein>
    <submittedName>
        <fullName evidence="3">M23 family metallopeptidase</fullName>
    </submittedName>
</protein>
<feature type="domain" description="M23ase beta-sheet core" evidence="2">
    <location>
        <begin position="130"/>
        <end position="206"/>
    </location>
</feature>
<dbReference type="Gene3D" id="2.70.70.10">
    <property type="entry name" value="Glucose Permease (Domain IIA)"/>
    <property type="match status" value="1"/>
</dbReference>
<dbReference type="InterPro" id="IPR050570">
    <property type="entry name" value="Cell_wall_metabolism_enzyme"/>
</dbReference>
<dbReference type="RefSeq" id="WP_249972153.1">
    <property type="nucleotide sequence ID" value="NZ_JAMFLZ010000002.1"/>
</dbReference>
<dbReference type="InterPro" id="IPR016047">
    <property type="entry name" value="M23ase_b-sheet_dom"/>
</dbReference>
<dbReference type="InterPro" id="IPR011055">
    <property type="entry name" value="Dup_hybrid_motif"/>
</dbReference>
<dbReference type="EMBL" id="JAMFLZ010000002">
    <property type="protein sequence ID" value="MCL6294192.1"/>
    <property type="molecule type" value="Genomic_DNA"/>
</dbReference>
<dbReference type="SUPFAM" id="SSF51261">
    <property type="entry name" value="Duplicated hybrid motif"/>
    <property type="match status" value="1"/>
</dbReference>
<dbReference type="Proteomes" id="UP001165381">
    <property type="component" value="Unassembled WGS sequence"/>
</dbReference>
<dbReference type="Pfam" id="PF01551">
    <property type="entry name" value="Peptidase_M23"/>
    <property type="match status" value="1"/>
</dbReference>
<evidence type="ECO:0000313" key="4">
    <source>
        <dbReference type="Proteomes" id="UP001165381"/>
    </source>
</evidence>
<feature type="transmembrane region" description="Helical" evidence="1">
    <location>
        <begin position="6"/>
        <end position="27"/>
    </location>
</feature>
<comment type="caution">
    <text evidence="3">The sequence shown here is derived from an EMBL/GenBank/DDBJ whole genome shotgun (WGS) entry which is preliminary data.</text>
</comment>
<dbReference type="PANTHER" id="PTHR21666">
    <property type="entry name" value="PEPTIDASE-RELATED"/>
    <property type="match status" value="1"/>
</dbReference>
<dbReference type="PROSITE" id="PS51257">
    <property type="entry name" value="PROKAR_LIPOPROTEIN"/>
    <property type="match status" value="1"/>
</dbReference>
<evidence type="ECO:0000259" key="2">
    <source>
        <dbReference type="Pfam" id="PF01551"/>
    </source>
</evidence>